<gene>
    <name evidence="2" type="ORF">JHT90_09920</name>
</gene>
<reference evidence="2 3" key="1">
    <citation type="submission" date="2021-01" db="EMBL/GenBank/DDBJ databases">
        <title>Entomomonas sp. F2A isolated from a house cricket (Acheta domesticus).</title>
        <authorList>
            <person name="Spergser J."/>
            <person name="Busse H.-J."/>
        </authorList>
    </citation>
    <scope>NUCLEOTIDE SEQUENCE [LARGE SCALE GENOMIC DNA]</scope>
    <source>
        <strain evidence="2 3">F2A</strain>
    </source>
</reference>
<dbReference type="AlphaFoldDB" id="A0A974RW19"/>
<dbReference type="SUPFAM" id="SSF82185">
    <property type="entry name" value="Histone H3 K4-specific methyltransferase SET7/9 N-terminal domain"/>
    <property type="match status" value="1"/>
</dbReference>
<evidence type="ECO:0000313" key="2">
    <source>
        <dbReference type="EMBL" id="QQP84723.1"/>
    </source>
</evidence>
<keyword evidence="3" id="KW-1185">Reference proteome</keyword>
<sequence>MKNALLVILFLVSIVSVAAEQASPINQTDFVADTTLQQGSIIAYYNRDWQQVPAHKKAFYYRKLIAIDDKQGYWIQDFYSDTHTKQTDPILVVNKADILHGHIKPNKGEVVVWFKDGLKKEQSYYQNGQIQSIIRWHRNGQKGLEGYFQQGERNGVWTGWYENGNKRWQGGFDNGKRQGLWTVWKVNGVKEREMQFQQDEKIAQWSSFDEE</sequence>
<feature type="chain" id="PRO_5036800802" description="Toxin-antitoxin system YwqK family antitoxin" evidence="1">
    <location>
        <begin position="19"/>
        <end position="211"/>
    </location>
</feature>
<feature type="signal peptide" evidence="1">
    <location>
        <begin position="1"/>
        <end position="18"/>
    </location>
</feature>
<dbReference type="Gene3D" id="2.20.110.10">
    <property type="entry name" value="Histone H3 K4-specific methyltransferase SET7/9 N-terminal domain"/>
    <property type="match status" value="1"/>
</dbReference>
<name>A0A974RW19_9GAMM</name>
<evidence type="ECO:0000256" key="1">
    <source>
        <dbReference type="SAM" id="SignalP"/>
    </source>
</evidence>
<protein>
    <recommendedName>
        <fullName evidence="4">Toxin-antitoxin system YwqK family antitoxin</fullName>
    </recommendedName>
</protein>
<dbReference type="KEGG" id="eaz:JHT90_09920"/>
<dbReference type="Proteomes" id="UP000595278">
    <property type="component" value="Chromosome"/>
</dbReference>
<dbReference type="RefSeq" id="WP_201090620.1">
    <property type="nucleotide sequence ID" value="NZ_CP067393.1"/>
</dbReference>
<organism evidence="2 3">
    <name type="scientific">Entomomonas asaccharolytica</name>
    <dbReference type="NCBI Taxonomy" id="2785331"/>
    <lineage>
        <taxon>Bacteria</taxon>
        <taxon>Pseudomonadati</taxon>
        <taxon>Pseudomonadota</taxon>
        <taxon>Gammaproteobacteria</taxon>
        <taxon>Pseudomonadales</taxon>
        <taxon>Pseudomonadaceae</taxon>
        <taxon>Entomomonas</taxon>
    </lineage>
</organism>
<keyword evidence="1" id="KW-0732">Signal</keyword>
<evidence type="ECO:0008006" key="4">
    <source>
        <dbReference type="Google" id="ProtNLM"/>
    </source>
</evidence>
<accession>A0A974RW19</accession>
<evidence type="ECO:0000313" key="3">
    <source>
        <dbReference type="Proteomes" id="UP000595278"/>
    </source>
</evidence>
<dbReference type="EMBL" id="CP067393">
    <property type="protein sequence ID" value="QQP84723.1"/>
    <property type="molecule type" value="Genomic_DNA"/>
</dbReference>
<proteinExistence type="predicted"/>